<organism evidence="1">
    <name type="scientific">Bifidobacterium fermentum</name>
    <dbReference type="NCBI Taxonomy" id="3059035"/>
    <lineage>
        <taxon>Bacteria</taxon>
        <taxon>Bacillati</taxon>
        <taxon>Actinomycetota</taxon>
        <taxon>Actinomycetes</taxon>
        <taxon>Bifidobacteriales</taxon>
        <taxon>Bifidobacteriaceae</taxon>
        <taxon>Bifidobacterium</taxon>
    </lineage>
</organism>
<name>A0AB39UD82_9BIFI</name>
<evidence type="ECO:0000313" key="2">
    <source>
        <dbReference type="EMBL" id="XDS48482.1"/>
    </source>
</evidence>
<dbReference type="RefSeq" id="WP_369340782.1">
    <property type="nucleotide sequence ID" value="NZ_CP129675.1"/>
</dbReference>
<dbReference type="AlphaFoldDB" id="A0AB39UD82"/>
<sequence length="75" mass="8574">MRIQSNKVQKWQLARSISAEDKSFRANVSEVPAYELKTKAARGFHDIGVNFTKADLDEYISSVLSGKDYRFVITF</sequence>
<reference evidence="1" key="1">
    <citation type="submission" date="2023-07" db="EMBL/GenBank/DDBJ databases">
        <title>Bifidobacterium aquikefiriaerophilum sp. nov. and Bifidobacterium eccum sp. nov., isolated from water kefir.</title>
        <authorList>
            <person name="Breselge S."/>
            <person name="Bellassi P."/>
            <person name="Barcenilla C."/>
            <person name="Alvarez-Ordonez A."/>
            <person name="Morelli L."/>
            <person name="Cotter P.D."/>
        </authorList>
    </citation>
    <scope>NUCLEOTIDE SEQUENCE</scope>
    <source>
        <strain evidence="3">WK012_4_13</strain>
        <strain evidence="2">WK013_4_14</strain>
        <strain evidence="1">WK048_4_13</strain>
    </source>
</reference>
<accession>A0AB39UD82</accession>
<protein>
    <submittedName>
        <fullName evidence="1">Uncharacterized protein</fullName>
    </submittedName>
</protein>
<dbReference type="EMBL" id="CP129675">
    <property type="protein sequence ID" value="XDS46811.1"/>
    <property type="molecule type" value="Genomic_DNA"/>
</dbReference>
<dbReference type="EMBL" id="CP129682">
    <property type="protein sequence ID" value="XDS48482.1"/>
    <property type="molecule type" value="Genomic_DNA"/>
</dbReference>
<evidence type="ECO:0000313" key="3">
    <source>
        <dbReference type="EMBL" id="XDS49809.1"/>
    </source>
</evidence>
<gene>
    <name evidence="3" type="ORF">QN062_05155</name>
    <name evidence="2" type="ORF">QN216_09170</name>
    <name evidence="1" type="ORF">QN217_01295</name>
</gene>
<dbReference type="KEGG" id="bfk:QN062_05155"/>
<dbReference type="EMBL" id="CP129683">
    <property type="protein sequence ID" value="XDS49809.1"/>
    <property type="molecule type" value="Genomic_DNA"/>
</dbReference>
<evidence type="ECO:0000313" key="1">
    <source>
        <dbReference type="EMBL" id="XDS46811.1"/>
    </source>
</evidence>
<proteinExistence type="predicted"/>